<sequence>MSRQVNLPAPGRSRLLLLAAGTLVILGVAASIAVLLARSTGHHHPASAASPHTTAAAPVPSGTSTTAPSATPTGPSRIPGPPSTTDPVAFARAAAAVLWSYDTRTESRAAHLAGLQRWMTGDRAVADPASLDDVVPGASLWLRLAAEQQRATAAVAEAHIPSAFRRAMAADPQAITRTYTYAVTATGTQHLAWTGGSGAQGQAITLAVQCRPGTPCRLAGIAPVTAP</sequence>
<dbReference type="STRING" id="1428644.BIV57_18770"/>
<feature type="region of interest" description="Disordered" evidence="1">
    <location>
        <begin position="43"/>
        <end position="86"/>
    </location>
</feature>
<feature type="compositionally biased region" description="Low complexity" evidence="1">
    <location>
        <begin position="46"/>
        <end position="76"/>
    </location>
</feature>
<evidence type="ECO:0000313" key="3">
    <source>
        <dbReference type="Proteomes" id="UP000243342"/>
    </source>
</evidence>
<comment type="caution">
    <text evidence="2">The sequence shown here is derived from an EMBL/GenBank/DDBJ whole genome shotgun (WGS) entry which is preliminary data.</text>
</comment>
<dbReference type="Proteomes" id="UP000243342">
    <property type="component" value="Unassembled WGS sequence"/>
</dbReference>
<dbReference type="EMBL" id="MLCF01000121">
    <property type="protein sequence ID" value="OIV35964.1"/>
    <property type="molecule type" value="Genomic_DNA"/>
</dbReference>
<evidence type="ECO:0000256" key="1">
    <source>
        <dbReference type="SAM" id="MobiDB-lite"/>
    </source>
</evidence>
<protein>
    <submittedName>
        <fullName evidence="2">Uncharacterized protein</fullName>
    </submittedName>
</protein>
<evidence type="ECO:0000313" key="2">
    <source>
        <dbReference type="EMBL" id="OIV35964.1"/>
    </source>
</evidence>
<reference evidence="2 3" key="1">
    <citation type="submission" date="2016-10" db="EMBL/GenBank/DDBJ databases">
        <title>Genome sequence of Streptomyces gilvigriseus MUSC 26.</title>
        <authorList>
            <person name="Lee L.-H."/>
            <person name="Ser H.-L."/>
        </authorList>
    </citation>
    <scope>NUCLEOTIDE SEQUENCE [LARGE SCALE GENOMIC DNA]</scope>
    <source>
        <strain evidence="2 3">MUSC 26</strain>
    </source>
</reference>
<accession>A0A1J7C324</accession>
<organism evidence="2 3">
    <name type="scientific">Mangrovactinospora gilvigrisea</name>
    <dbReference type="NCBI Taxonomy" id="1428644"/>
    <lineage>
        <taxon>Bacteria</taxon>
        <taxon>Bacillati</taxon>
        <taxon>Actinomycetota</taxon>
        <taxon>Actinomycetes</taxon>
        <taxon>Kitasatosporales</taxon>
        <taxon>Streptomycetaceae</taxon>
        <taxon>Mangrovactinospora</taxon>
    </lineage>
</organism>
<proteinExistence type="predicted"/>
<dbReference type="AlphaFoldDB" id="A0A1J7C324"/>
<gene>
    <name evidence="2" type="ORF">BIV57_18770</name>
</gene>
<name>A0A1J7C324_9ACTN</name>
<keyword evidence="3" id="KW-1185">Reference proteome</keyword>